<feature type="compositionally biased region" description="Low complexity" evidence="1">
    <location>
        <begin position="214"/>
        <end position="225"/>
    </location>
</feature>
<proteinExistence type="predicted"/>
<protein>
    <submittedName>
        <fullName evidence="3">Uncharacterized protein</fullName>
    </submittedName>
</protein>
<feature type="region of interest" description="Disordered" evidence="1">
    <location>
        <begin position="188"/>
        <end position="225"/>
    </location>
</feature>
<feature type="region of interest" description="Disordered" evidence="1">
    <location>
        <begin position="152"/>
        <end position="176"/>
    </location>
</feature>
<sequence>MSGVNMVPQRAFLLSLCQLALAAGLSDQQHGHPYPVPAICTRSGFCAEYCEGSETTLAWDSATCLDACNSDDGYKAIMEVVDQQMCNDLDSFIGKIDKAKIICKNGLCRIPSKRGSCFVDNQKCPKALASSPGLGGLMEAYCQSCGSGPTPTTAPATTTDAPTTTTTMAPTTTPTTTMTTAQETTIQETTTVKETTPEPDTTNGAETTTEDESTTPSMDTTTGPPGDGTICEDDGFCGAICDLGFGGAECSANCDRDARKITRQFCRCGVCSEHLLLENEDVGLLHFRADSSRRGRSCECRKPKFYCKKLCDDGLKCKGHEELSCMVGCLEKFSEVQGILEEYQETCGCEDDDKKKDDKKKDDGKRRKKDDDHGIKKRDDDKRRKKDDDHRGKKKDDDKRRKKDDDDDSGSRSRRRK</sequence>
<feature type="region of interest" description="Disordered" evidence="1">
    <location>
        <begin position="350"/>
        <end position="417"/>
    </location>
</feature>
<feature type="compositionally biased region" description="Low complexity" evidence="1">
    <location>
        <begin position="188"/>
        <end position="202"/>
    </location>
</feature>
<comment type="caution">
    <text evidence="3">The sequence shown here is derived from an EMBL/GenBank/DDBJ whole genome shotgun (WGS) entry which is preliminary data.</text>
</comment>
<keyword evidence="2" id="KW-0732">Signal</keyword>
<gene>
    <name evidence="3" type="ORF">SPIL2461_LOCUS9801</name>
</gene>
<keyword evidence="4" id="KW-1185">Reference proteome</keyword>
<evidence type="ECO:0000313" key="4">
    <source>
        <dbReference type="Proteomes" id="UP000649617"/>
    </source>
</evidence>
<evidence type="ECO:0000256" key="2">
    <source>
        <dbReference type="SAM" id="SignalP"/>
    </source>
</evidence>
<dbReference type="AlphaFoldDB" id="A0A812QPY1"/>
<organism evidence="3 4">
    <name type="scientific">Symbiodinium pilosum</name>
    <name type="common">Dinoflagellate</name>
    <dbReference type="NCBI Taxonomy" id="2952"/>
    <lineage>
        <taxon>Eukaryota</taxon>
        <taxon>Sar</taxon>
        <taxon>Alveolata</taxon>
        <taxon>Dinophyceae</taxon>
        <taxon>Suessiales</taxon>
        <taxon>Symbiodiniaceae</taxon>
        <taxon>Symbiodinium</taxon>
    </lineage>
</organism>
<dbReference type="Proteomes" id="UP000649617">
    <property type="component" value="Unassembled WGS sequence"/>
</dbReference>
<feature type="compositionally biased region" description="Basic and acidic residues" evidence="1">
    <location>
        <begin position="352"/>
        <end position="399"/>
    </location>
</feature>
<feature type="chain" id="PRO_5032964899" evidence="2">
    <location>
        <begin position="23"/>
        <end position="417"/>
    </location>
</feature>
<reference evidence="3" key="1">
    <citation type="submission" date="2021-02" db="EMBL/GenBank/DDBJ databases">
        <authorList>
            <person name="Dougan E. K."/>
            <person name="Rhodes N."/>
            <person name="Thang M."/>
            <person name="Chan C."/>
        </authorList>
    </citation>
    <scope>NUCLEOTIDE SEQUENCE</scope>
</reference>
<feature type="non-terminal residue" evidence="3">
    <location>
        <position position="417"/>
    </location>
</feature>
<accession>A0A812QPY1</accession>
<name>A0A812QPY1_SYMPI</name>
<evidence type="ECO:0000256" key="1">
    <source>
        <dbReference type="SAM" id="MobiDB-lite"/>
    </source>
</evidence>
<evidence type="ECO:0000313" key="3">
    <source>
        <dbReference type="EMBL" id="CAE7398002.1"/>
    </source>
</evidence>
<dbReference type="EMBL" id="CAJNIZ010017419">
    <property type="protein sequence ID" value="CAE7398002.1"/>
    <property type="molecule type" value="Genomic_DNA"/>
</dbReference>
<feature type="signal peptide" evidence="2">
    <location>
        <begin position="1"/>
        <end position="22"/>
    </location>
</feature>